<dbReference type="InterPro" id="IPR008920">
    <property type="entry name" value="TF_FadR/GntR_C"/>
</dbReference>
<evidence type="ECO:0000313" key="6">
    <source>
        <dbReference type="Proteomes" id="UP000304912"/>
    </source>
</evidence>
<keyword evidence="2" id="KW-0238">DNA-binding</keyword>
<dbReference type="PANTHER" id="PTHR43537:SF6">
    <property type="entry name" value="HTH-TYPE TRANSCRIPTIONAL REPRESSOR RSPR"/>
    <property type="match status" value="1"/>
</dbReference>
<dbReference type="SMART" id="SM00345">
    <property type="entry name" value="HTH_GNTR"/>
    <property type="match status" value="1"/>
</dbReference>
<dbReference type="RefSeq" id="WP_139754966.1">
    <property type="nucleotide sequence ID" value="NZ_CP039852.1"/>
</dbReference>
<dbReference type="Proteomes" id="UP000304912">
    <property type="component" value="Chromosome"/>
</dbReference>
<dbReference type="SMART" id="SM00895">
    <property type="entry name" value="FCD"/>
    <property type="match status" value="1"/>
</dbReference>
<dbReference type="PRINTS" id="PR00035">
    <property type="entry name" value="HTHGNTR"/>
</dbReference>
<dbReference type="GO" id="GO:0003700">
    <property type="term" value="F:DNA-binding transcription factor activity"/>
    <property type="evidence" value="ECO:0007669"/>
    <property type="project" value="InterPro"/>
</dbReference>
<dbReference type="InterPro" id="IPR036388">
    <property type="entry name" value="WH-like_DNA-bd_sf"/>
</dbReference>
<reference evidence="5 6" key="1">
    <citation type="submission" date="2019-04" db="EMBL/GenBank/DDBJ databases">
        <title>Salinimonas iocasae sp. nov., a halophilic bacterium isolated from the outer tube casing of tubeworms in Okinawa Trough.</title>
        <authorList>
            <person name="Zhang H."/>
            <person name="Wang H."/>
            <person name="Li C."/>
        </authorList>
    </citation>
    <scope>NUCLEOTIDE SEQUENCE [LARGE SCALE GENOMIC DNA]</scope>
    <source>
        <strain evidence="5 6">KX18D6</strain>
    </source>
</reference>
<dbReference type="PROSITE" id="PS50949">
    <property type="entry name" value="HTH_GNTR"/>
    <property type="match status" value="1"/>
</dbReference>
<evidence type="ECO:0000259" key="4">
    <source>
        <dbReference type="PROSITE" id="PS50949"/>
    </source>
</evidence>
<evidence type="ECO:0000256" key="3">
    <source>
        <dbReference type="ARBA" id="ARBA00023163"/>
    </source>
</evidence>
<dbReference type="CDD" id="cd07377">
    <property type="entry name" value="WHTH_GntR"/>
    <property type="match status" value="1"/>
</dbReference>
<dbReference type="Pfam" id="PF07729">
    <property type="entry name" value="FCD"/>
    <property type="match status" value="1"/>
</dbReference>
<gene>
    <name evidence="5" type="ORF">FBQ74_01365</name>
</gene>
<dbReference type="PANTHER" id="PTHR43537">
    <property type="entry name" value="TRANSCRIPTIONAL REGULATOR, GNTR FAMILY"/>
    <property type="match status" value="1"/>
</dbReference>
<keyword evidence="3" id="KW-0804">Transcription</keyword>
<dbReference type="OrthoDB" id="9799812at2"/>
<dbReference type="Pfam" id="PF00392">
    <property type="entry name" value="GntR"/>
    <property type="match status" value="1"/>
</dbReference>
<organism evidence="5 6">
    <name type="scientific">Salinimonas iocasae</name>
    <dbReference type="NCBI Taxonomy" id="2572577"/>
    <lineage>
        <taxon>Bacteria</taxon>
        <taxon>Pseudomonadati</taxon>
        <taxon>Pseudomonadota</taxon>
        <taxon>Gammaproteobacteria</taxon>
        <taxon>Alteromonadales</taxon>
        <taxon>Alteromonadaceae</taxon>
        <taxon>Alteromonas/Salinimonas group</taxon>
        <taxon>Salinimonas</taxon>
    </lineage>
</organism>
<name>A0A5B7Y988_9ALTE</name>
<dbReference type="SUPFAM" id="SSF46785">
    <property type="entry name" value="Winged helix' DNA-binding domain"/>
    <property type="match status" value="1"/>
</dbReference>
<feature type="domain" description="HTH gntR-type" evidence="4">
    <location>
        <begin position="21"/>
        <end position="88"/>
    </location>
</feature>
<dbReference type="KEGG" id="salk:FBQ74_01365"/>
<sequence length="240" mass="26928">MNVKKNKPTVTEPDIQLSYHQSTSDQLFEHLRDEIVNMAIEPGSIMSENKLAAKYGVSRTPVRETIAKLVALGFVEVRPQRGTFVSKLSISKIVEARFIREALEVAVVAHCAQHASDSLIATCESLIDKQRSAASQLNALGFQQLDDDFHQTLADFAQYKRAASLIQYEKAHMDRVRNLSLKEFGGQYDSVLEQHTAIIDALRARDPVAAREAMSSHLHLILQVLESVKTRHPAYFEDVE</sequence>
<keyword evidence="6" id="KW-1185">Reference proteome</keyword>
<evidence type="ECO:0000313" key="5">
    <source>
        <dbReference type="EMBL" id="QCZ92204.1"/>
    </source>
</evidence>
<dbReference type="InterPro" id="IPR011711">
    <property type="entry name" value="GntR_C"/>
</dbReference>
<evidence type="ECO:0000256" key="2">
    <source>
        <dbReference type="ARBA" id="ARBA00023125"/>
    </source>
</evidence>
<dbReference type="EMBL" id="CP039852">
    <property type="protein sequence ID" value="QCZ92204.1"/>
    <property type="molecule type" value="Genomic_DNA"/>
</dbReference>
<dbReference type="InterPro" id="IPR000524">
    <property type="entry name" value="Tscrpt_reg_HTH_GntR"/>
</dbReference>
<dbReference type="AlphaFoldDB" id="A0A5B7Y988"/>
<dbReference type="Gene3D" id="1.10.10.10">
    <property type="entry name" value="Winged helix-like DNA-binding domain superfamily/Winged helix DNA-binding domain"/>
    <property type="match status" value="1"/>
</dbReference>
<dbReference type="GO" id="GO:0003677">
    <property type="term" value="F:DNA binding"/>
    <property type="evidence" value="ECO:0007669"/>
    <property type="project" value="UniProtKB-KW"/>
</dbReference>
<protein>
    <submittedName>
        <fullName evidence="5">GntR family transcriptional regulator</fullName>
    </submittedName>
</protein>
<dbReference type="InterPro" id="IPR036390">
    <property type="entry name" value="WH_DNA-bd_sf"/>
</dbReference>
<keyword evidence="1" id="KW-0805">Transcription regulation</keyword>
<accession>A0A5B7Y988</accession>
<proteinExistence type="predicted"/>
<dbReference type="SUPFAM" id="SSF48008">
    <property type="entry name" value="GntR ligand-binding domain-like"/>
    <property type="match status" value="1"/>
</dbReference>
<dbReference type="Gene3D" id="1.20.120.530">
    <property type="entry name" value="GntR ligand-binding domain-like"/>
    <property type="match status" value="1"/>
</dbReference>
<evidence type="ECO:0000256" key="1">
    <source>
        <dbReference type="ARBA" id="ARBA00023015"/>
    </source>
</evidence>